<keyword evidence="4 8" id="KW-0812">Transmembrane</keyword>
<keyword evidence="6 8" id="KW-1133">Transmembrane helix</keyword>
<feature type="transmembrane region" description="Helical" evidence="8">
    <location>
        <begin position="7"/>
        <end position="27"/>
    </location>
</feature>
<reference evidence="9 10" key="1">
    <citation type="submission" date="2016-07" db="EMBL/GenBank/DDBJ databases">
        <title>Draft genome of Scalindua rubra, obtained from a brine-seawater interface in the Red Sea, sheds light on salt adaptation in anammox bacteria.</title>
        <authorList>
            <person name="Speth D.R."/>
            <person name="Lagkouvardos I."/>
            <person name="Wang Y."/>
            <person name="Qian P.-Y."/>
            <person name="Dutilh B.E."/>
            <person name="Jetten M.S."/>
        </authorList>
    </citation>
    <scope>NUCLEOTIDE SEQUENCE [LARGE SCALE GENOMIC DNA]</scope>
    <source>
        <strain evidence="9">BSI-1</strain>
    </source>
</reference>
<keyword evidence="7 8" id="KW-0472">Membrane</keyword>
<dbReference type="NCBIfam" id="TIGR02602">
    <property type="entry name" value="8TM_EpsH"/>
    <property type="match status" value="1"/>
</dbReference>
<feature type="transmembrane region" description="Helical" evidence="8">
    <location>
        <begin position="119"/>
        <end position="140"/>
    </location>
</feature>
<evidence type="ECO:0000313" key="10">
    <source>
        <dbReference type="Proteomes" id="UP000094056"/>
    </source>
</evidence>
<dbReference type="EMBL" id="MAYW01000034">
    <property type="protein sequence ID" value="ODS33218.1"/>
    <property type="molecule type" value="Genomic_DNA"/>
</dbReference>
<protein>
    <submittedName>
        <fullName evidence="9">Putative exosortase</fullName>
    </submittedName>
</protein>
<dbReference type="AlphaFoldDB" id="A0A1E3XC96"/>
<dbReference type="Pfam" id="PF09721">
    <property type="entry name" value="Exosortase_EpsH"/>
    <property type="match status" value="1"/>
</dbReference>
<evidence type="ECO:0000256" key="6">
    <source>
        <dbReference type="ARBA" id="ARBA00022989"/>
    </source>
</evidence>
<evidence type="ECO:0000256" key="4">
    <source>
        <dbReference type="ARBA" id="ARBA00022692"/>
    </source>
</evidence>
<dbReference type="NCBIfam" id="TIGR04178">
    <property type="entry name" value="exo_archaeo"/>
    <property type="match status" value="1"/>
</dbReference>
<feature type="transmembrane region" description="Helical" evidence="8">
    <location>
        <begin position="176"/>
        <end position="202"/>
    </location>
</feature>
<evidence type="ECO:0000313" key="9">
    <source>
        <dbReference type="EMBL" id="ODS33218.1"/>
    </source>
</evidence>
<gene>
    <name evidence="9" type="ORF">SCARUB_01609</name>
</gene>
<evidence type="ECO:0000256" key="1">
    <source>
        <dbReference type="ARBA" id="ARBA00004651"/>
    </source>
</evidence>
<dbReference type="InterPro" id="IPR013426">
    <property type="entry name" value="EpsH-like"/>
</dbReference>
<proteinExistence type="predicted"/>
<evidence type="ECO:0000256" key="3">
    <source>
        <dbReference type="ARBA" id="ARBA00022670"/>
    </source>
</evidence>
<feature type="transmembrane region" description="Helical" evidence="8">
    <location>
        <begin position="69"/>
        <end position="89"/>
    </location>
</feature>
<evidence type="ECO:0000256" key="5">
    <source>
        <dbReference type="ARBA" id="ARBA00022801"/>
    </source>
</evidence>
<comment type="caution">
    <text evidence="9">The sequence shown here is derived from an EMBL/GenBank/DDBJ whole genome shotgun (WGS) entry which is preliminary data.</text>
</comment>
<evidence type="ECO:0000256" key="7">
    <source>
        <dbReference type="ARBA" id="ARBA00023136"/>
    </source>
</evidence>
<keyword evidence="5" id="KW-0378">Hydrolase</keyword>
<sequence>MKSKVFLYLKIALISLLIILIYYNTFIWMEDRWRSTGSYYSHGYLIPFIVAFLIWRLRGCFQEMNYSSCMTGIVLVSIGAFIQIASAFMRIHFTSALSFILVLLGIVFYLFGKDIGKKLLFPILFLITMIPMPLAVIAGLSLKLKLFAAECAMGIIRVIGIPAVQDGSKIFFSDCSLVVGDICSGLKSLIALIAFGALFAYISSISNYMKPVLFIASIPDAVIANIIRILILCLVANKWGSEVATGLVHDITGMLIFVIAFILLFGLGSSLRRLNKLSISN</sequence>
<dbReference type="Proteomes" id="UP000094056">
    <property type="component" value="Unassembled WGS sequence"/>
</dbReference>
<feature type="transmembrane region" description="Helical" evidence="8">
    <location>
        <begin position="39"/>
        <end position="57"/>
    </location>
</feature>
<accession>A0A1E3XC96</accession>
<comment type="subcellular location">
    <subcellularLocation>
        <location evidence="1">Cell membrane</location>
        <topology evidence="1">Multi-pass membrane protein</topology>
    </subcellularLocation>
</comment>
<keyword evidence="3" id="KW-0645">Protease</keyword>
<feature type="transmembrane region" description="Helical" evidence="8">
    <location>
        <begin position="247"/>
        <end position="267"/>
    </location>
</feature>
<evidence type="ECO:0000256" key="8">
    <source>
        <dbReference type="SAM" id="Phobius"/>
    </source>
</evidence>
<dbReference type="GO" id="GO:0008233">
    <property type="term" value="F:peptidase activity"/>
    <property type="evidence" value="ECO:0007669"/>
    <property type="project" value="UniProtKB-KW"/>
</dbReference>
<dbReference type="InterPro" id="IPR019127">
    <property type="entry name" value="Exosortase"/>
</dbReference>
<dbReference type="GO" id="GO:0005886">
    <property type="term" value="C:plasma membrane"/>
    <property type="evidence" value="ECO:0007669"/>
    <property type="project" value="UniProtKB-SubCell"/>
</dbReference>
<name>A0A1E3XC96_9BACT</name>
<feature type="transmembrane region" description="Helical" evidence="8">
    <location>
        <begin position="214"/>
        <end position="235"/>
    </location>
</feature>
<feature type="transmembrane region" description="Helical" evidence="8">
    <location>
        <begin position="95"/>
        <end position="112"/>
    </location>
</feature>
<evidence type="ECO:0000256" key="2">
    <source>
        <dbReference type="ARBA" id="ARBA00022475"/>
    </source>
</evidence>
<dbReference type="GO" id="GO:0006508">
    <property type="term" value="P:proteolysis"/>
    <property type="evidence" value="ECO:0007669"/>
    <property type="project" value="UniProtKB-KW"/>
</dbReference>
<keyword evidence="2" id="KW-1003">Cell membrane</keyword>
<dbReference type="InterPro" id="IPR026392">
    <property type="entry name" value="Exo/Archaeosortase_dom"/>
</dbReference>
<organism evidence="9 10">
    <name type="scientific">Candidatus Scalindua rubra</name>
    <dbReference type="NCBI Taxonomy" id="1872076"/>
    <lineage>
        <taxon>Bacteria</taxon>
        <taxon>Pseudomonadati</taxon>
        <taxon>Planctomycetota</taxon>
        <taxon>Candidatus Brocadiia</taxon>
        <taxon>Candidatus Brocadiales</taxon>
        <taxon>Candidatus Scalinduaceae</taxon>
        <taxon>Candidatus Scalindua</taxon>
    </lineage>
</organism>